<protein>
    <submittedName>
        <fullName evidence="1">Amidohydrolase family protein</fullName>
    </submittedName>
</protein>
<accession>A0ACC5R2N4</accession>
<dbReference type="EMBL" id="JAENHL010000006">
    <property type="protein sequence ID" value="MBK1866867.1"/>
    <property type="molecule type" value="Genomic_DNA"/>
</dbReference>
<evidence type="ECO:0000313" key="1">
    <source>
        <dbReference type="EMBL" id="MBK1866867.1"/>
    </source>
</evidence>
<dbReference type="Proteomes" id="UP000616151">
    <property type="component" value="Unassembled WGS sequence"/>
</dbReference>
<name>A0ACC5R2N4_9HYPH</name>
<comment type="caution">
    <text evidence="1">The sequence shown here is derived from an EMBL/GenBank/DDBJ whole genome shotgun (WGS) entry which is preliminary data.</text>
</comment>
<keyword evidence="2" id="KW-1185">Reference proteome</keyword>
<gene>
    <name evidence="1" type="ORF">JHL16_10920</name>
</gene>
<evidence type="ECO:0000313" key="2">
    <source>
        <dbReference type="Proteomes" id="UP000616151"/>
    </source>
</evidence>
<proteinExistence type="predicted"/>
<organism evidence="1 2">
    <name type="scientific">Taklimakanibacter albus</name>
    <dbReference type="NCBI Taxonomy" id="2800327"/>
    <lineage>
        <taxon>Bacteria</taxon>
        <taxon>Pseudomonadati</taxon>
        <taxon>Pseudomonadota</taxon>
        <taxon>Alphaproteobacteria</taxon>
        <taxon>Hyphomicrobiales</taxon>
        <taxon>Aestuariivirgaceae</taxon>
        <taxon>Taklimakanibacter</taxon>
    </lineage>
</organism>
<reference evidence="1" key="1">
    <citation type="submission" date="2021-01" db="EMBL/GenBank/DDBJ databases">
        <authorList>
            <person name="Sun Q."/>
        </authorList>
    </citation>
    <scope>NUCLEOTIDE SEQUENCE</scope>
    <source>
        <strain evidence="1">YIM B02566</strain>
    </source>
</reference>
<sequence length="394" mass="43100">MDRFELEAVTVAGAPERVDIAVADGRIAAITPSSGGDGGLVTPLFADAHVHLDKTYTVDRLNGPVNGLFDAIALMEEDMRQWTVDDIRNRAGRALEAAYLNGVRVLRSHVDWPEPEAPIAWPVLNELKHEWRGRIELQLAALAPADLLPEGGERIAERVRRDKGVFGAFFYRNADLPSKVDVAFKLARRHDLALDFHVDEGLDIEADGFSEIIAATKRAGMSGRVLCGHGCSLSLHDDDRLTRTLAAGAEAGVALVALPTTNLYLQDRNGGRSPRRRGVAPVLEARKAGVEVLLGVDNCRDAFYPFGDYDPLAILRLAVLACHVDPRDWLDSITTKPAAQCGSPMAPVAVGQRADFIWFDAADLNDLVSRPNAERIVYRNGRKLGQGRQRRRPA</sequence>